<dbReference type="NCBIfam" id="TIGR02857">
    <property type="entry name" value="CydD"/>
    <property type="match status" value="1"/>
</dbReference>
<keyword evidence="6 7" id="KW-0472">Membrane</keyword>
<feature type="transmembrane region" description="Helical" evidence="7">
    <location>
        <begin position="56"/>
        <end position="73"/>
    </location>
</feature>
<dbReference type="Pfam" id="PF00664">
    <property type="entry name" value="ABC_membrane"/>
    <property type="match status" value="1"/>
</dbReference>
<evidence type="ECO:0000256" key="7">
    <source>
        <dbReference type="SAM" id="Phobius"/>
    </source>
</evidence>
<keyword evidence="3" id="KW-0547">Nucleotide-binding</keyword>
<dbReference type="CDD" id="cd18584">
    <property type="entry name" value="ABC_6TM_AarD_CydD"/>
    <property type="match status" value="1"/>
</dbReference>
<dbReference type="InterPro" id="IPR027417">
    <property type="entry name" value="P-loop_NTPase"/>
</dbReference>
<reference evidence="10 11" key="1">
    <citation type="submission" date="2021-03" db="EMBL/GenBank/DDBJ databases">
        <title>Antimicrobial resistance genes in bacteria isolated from Japanese honey, and their potential for conferring macrolide and lincosamide resistance in the American foulbrood pathogen Paenibacillus larvae.</title>
        <authorList>
            <person name="Okamoto M."/>
            <person name="Kumagai M."/>
            <person name="Kanamori H."/>
            <person name="Takamatsu D."/>
        </authorList>
    </citation>
    <scope>NUCLEOTIDE SEQUENCE [LARGE SCALE GENOMIC DNA]</scope>
    <source>
        <strain evidence="10 11">J34TS1</strain>
    </source>
</reference>
<comment type="subcellular location">
    <subcellularLocation>
        <location evidence="1">Cell membrane</location>
        <topology evidence="1">Multi-pass membrane protein</topology>
    </subcellularLocation>
</comment>
<evidence type="ECO:0000256" key="5">
    <source>
        <dbReference type="ARBA" id="ARBA00022989"/>
    </source>
</evidence>
<evidence type="ECO:0000256" key="6">
    <source>
        <dbReference type="ARBA" id="ARBA00023136"/>
    </source>
</evidence>
<dbReference type="SUPFAM" id="SSF52540">
    <property type="entry name" value="P-loop containing nucleoside triphosphate hydrolases"/>
    <property type="match status" value="1"/>
</dbReference>
<protein>
    <submittedName>
        <fullName evidence="10">ATP-binding/permease protein CydC</fullName>
    </submittedName>
</protein>
<dbReference type="EMBL" id="BORT01000014">
    <property type="protein sequence ID" value="GIO48497.1"/>
    <property type="molecule type" value="Genomic_DNA"/>
</dbReference>
<proteinExistence type="predicted"/>
<accession>A0A919YC43</accession>
<dbReference type="GO" id="GO:0034040">
    <property type="term" value="F:ATPase-coupled lipid transmembrane transporter activity"/>
    <property type="evidence" value="ECO:0007669"/>
    <property type="project" value="TreeGrafter"/>
</dbReference>
<feature type="transmembrane region" description="Helical" evidence="7">
    <location>
        <begin position="130"/>
        <end position="150"/>
    </location>
</feature>
<dbReference type="AlphaFoldDB" id="A0A919YC43"/>
<dbReference type="Gene3D" id="3.40.50.300">
    <property type="entry name" value="P-loop containing nucleotide triphosphate hydrolases"/>
    <property type="match status" value="1"/>
</dbReference>
<dbReference type="InterPro" id="IPR003439">
    <property type="entry name" value="ABC_transporter-like_ATP-bd"/>
</dbReference>
<dbReference type="Gene3D" id="1.20.1560.10">
    <property type="entry name" value="ABC transporter type 1, transmembrane domain"/>
    <property type="match status" value="1"/>
</dbReference>
<evidence type="ECO:0000256" key="4">
    <source>
        <dbReference type="ARBA" id="ARBA00022840"/>
    </source>
</evidence>
<dbReference type="GO" id="GO:0005886">
    <property type="term" value="C:plasma membrane"/>
    <property type="evidence" value="ECO:0007669"/>
    <property type="project" value="UniProtKB-SubCell"/>
</dbReference>
<dbReference type="InterPro" id="IPR014216">
    <property type="entry name" value="ABC_transptr_CydD"/>
</dbReference>
<keyword evidence="2 7" id="KW-0812">Transmembrane</keyword>
<dbReference type="Pfam" id="PF00005">
    <property type="entry name" value="ABC_tran"/>
    <property type="match status" value="1"/>
</dbReference>
<dbReference type="FunFam" id="3.40.50.300:FF:001542">
    <property type="entry name" value="Thiol reductant ABC exporter subunit CydD"/>
    <property type="match status" value="1"/>
</dbReference>
<evidence type="ECO:0000256" key="1">
    <source>
        <dbReference type="ARBA" id="ARBA00004651"/>
    </source>
</evidence>
<dbReference type="InterPro" id="IPR039421">
    <property type="entry name" value="Type_1_exporter"/>
</dbReference>
<evidence type="ECO:0000259" key="8">
    <source>
        <dbReference type="PROSITE" id="PS50893"/>
    </source>
</evidence>
<dbReference type="PANTHER" id="PTHR24221">
    <property type="entry name" value="ATP-BINDING CASSETTE SUB-FAMILY B"/>
    <property type="match status" value="1"/>
</dbReference>
<dbReference type="PROSITE" id="PS50929">
    <property type="entry name" value="ABC_TM1F"/>
    <property type="match status" value="1"/>
</dbReference>
<dbReference type="PROSITE" id="PS50893">
    <property type="entry name" value="ABC_TRANSPORTER_2"/>
    <property type="match status" value="1"/>
</dbReference>
<feature type="transmembrane region" description="Helical" evidence="7">
    <location>
        <begin position="235"/>
        <end position="260"/>
    </location>
</feature>
<dbReference type="GO" id="GO:0005524">
    <property type="term" value="F:ATP binding"/>
    <property type="evidence" value="ECO:0007669"/>
    <property type="project" value="UniProtKB-KW"/>
</dbReference>
<feature type="transmembrane region" description="Helical" evidence="7">
    <location>
        <begin position="14"/>
        <end position="36"/>
    </location>
</feature>
<feature type="domain" description="ABC transporter" evidence="8">
    <location>
        <begin position="337"/>
        <end position="572"/>
    </location>
</feature>
<dbReference type="Proteomes" id="UP000682811">
    <property type="component" value="Unassembled WGS sequence"/>
</dbReference>
<dbReference type="GO" id="GO:0042883">
    <property type="term" value="P:cysteine transport"/>
    <property type="evidence" value="ECO:0007669"/>
    <property type="project" value="InterPro"/>
</dbReference>
<feature type="domain" description="ABC transmembrane type-1" evidence="9">
    <location>
        <begin position="16"/>
        <end position="298"/>
    </location>
</feature>
<evidence type="ECO:0000256" key="2">
    <source>
        <dbReference type="ARBA" id="ARBA00022692"/>
    </source>
</evidence>
<evidence type="ECO:0000256" key="3">
    <source>
        <dbReference type="ARBA" id="ARBA00022741"/>
    </source>
</evidence>
<dbReference type="PANTHER" id="PTHR24221:SF614">
    <property type="entry name" value="GLUTATHIONE_L-CYSTEINE TRANSPORT SYSTEM ATP-BINDING_PERMEASE PROTEIN CYDC"/>
    <property type="match status" value="1"/>
</dbReference>
<keyword evidence="11" id="KW-1185">Reference proteome</keyword>
<keyword evidence="5 7" id="KW-1133">Transmembrane helix</keyword>
<dbReference type="RefSeq" id="WP_212979144.1">
    <property type="nucleotide sequence ID" value="NZ_AP025343.1"/>
</dbReference>
<dbReference type="InterPro" id="IPR003593">
    <property type="entry name" value="AAA+_ATPase"/>
</dbReference>
<dbReference type="InterPro" id="IPR011527">
    <property type="entry name" value="ABC1_TM_dom"/>
</dbReference>
<evidence type="ECO:0000313" key="10">
    <source>
        <dbReference type="EMBL" id="GIO48497.1"/>
    </source>
</evidence>
<dbReference type="InterPro" id="IPR036640">
    <property type="entry name" value="ABC1_TM_sf"/>
</dbReference>
<evidence type="ECO:0000313" key="11">
    <source>
        <dbReference type="Proteomes" id="UP000682811"/>
    </source>
</evidence>
<dbReference type="GO" id="GO:0016887">
    <property type="term" value="F:ATP hydrolysis activity"/>
    <property type="evidence" value="ECO:0007669"/>
    <property type="project" value="InterPro"/>
</dbReference>
<keyword evidence="4 10" id="KW-0067">ATP-binding</keyword>
<sequence>MDRNLLGYKGIKPILAFILLLTLVQSVSIILLARWLAEVLSALFAGESLHSQYPKIMMFLGAFLTRHIINFIQQKISYAFAERTGASLRQQVMDKLFQLGPRFAKQEGTGNLVTLVLEGASKFRNYLDLIVPRMAGMSIIPWVILVYVFMQDITSGIILILTMPILIAFLILVGLAARKHTEKQLDTYRTLSNHFVDSLRGLETLKLLGQSRSHSDTIARVSDRYRSATMRTLRVAFLSSFALDFFTTLSVAVVAVGLGLRLIGGNLDLLTGLTVLILAPEYFLPVRMVGADFHATLDGKEAGAAMQLIIDEPLNQEGEESAGQDKKELNWTKDSRISLSQVGVRHQEDGPHSLREVSLDICGTGKIGIIGASGAGKSTLIDVLGGFLKPTEGHFSLDGLQMGSLATDKWRKLTTYIPQHPYVFSSTLADNIRFYVPDAEDADVERAVAAAGLSELVQNLPLGIREMIGNGGRQLSGGQEQRVALARAFLSDRPVILLDEPTAHLDIETEYELKQTMLPLFENKLVLLATHRLHWMPEMDLIIVLEHGRVAETGTHEELLARKGAYYELIRSQLEGVE</sequence>
<gene>
    <name evidence="10" type="primary">cydC</name>
    <name evidence="10" type="ORF">J34TS1_32620</name>
</gene>
<evidence type="ECO:0000259" key="9">
    <source>
        <dbReference type="PROSITE" id="PS50929"/>
    </source>
</evidence>
<name>A0A919YC43_9BACL</name>
<organism evidence="10 11">
    <name type="scientific">Paenibacillus azoreducens</name>
    <dbReference type="NCBI Taxonomy" id="116718"/>
    <lineage>
        <taxon>Bacteria</taxon>
        <taxon>Bacillati</taxon>
        <taxon>Bacillota</taxon>
        <taxon>Bacilli</taxon>
        <taxon>Bacillales</taxon>
        <taxon>Paenibacillaceae</taxon>
        <taxon>Paenibacillus</taxon>
    </lineage>
</organism>
<comment type="caution">
    <text evidence="10">The sequence shown here is derived from an EMBL/GenBank/DDBJ whole genome shotgun (WGS) entry which is preliminary data.</text>
</comment>
<feature type="transmembrane region" description="Helical" evidence="7">
    <location>
        <begin position="156"/>
        <end position="177"/>
    </location>
</feature>
<dbReference type="GO" id="GO:0140359">
    <property type="term" value="F:ABC-type transporter activity"/>
    <property type="evidence" value="ECO:0007669"/>
    <property type="project" value="InterPro"/>
</dbReference>
<dbReference type="SUPFAM" id="SSF90123">
    <property type="entry name" value="ABC transporter transmembrane region"/>
    <property type="match status" value="1"/>
</dbReference>
<dbReference type="SMART" id="SM00382">
    <property type="entry name" value="AAA"/>
    <property type="match status" value="1"/>
</dbReference>